<feature type="compositionally biased region" description="Polar residues" evidence="1">
    <location>
        <begin position="173"/>
        <end position="185"/>
    </location>
</feature>
<dbReference type="AlphaFoldDB" id="A0A4S4EU79"/>
<dbReference type="Pfam" id="PF07891">
    <property type="entry name" value="DUF1666"/>
    <property type="match status" value="1"/>
</dbReference>
<organism evidence="2 3">
    <name type="scientific">Camellia sinensis var. sinensis</name>
    <name type="common">China tea</name>
    <dbReference type="NCBI Taxonomy" id="542762"/>
    <lineage>
        <taxon>Eukaryota</taxon>
        <taxon>Viridiplantae</taxon>
        <taxon>Streptophyta</taxon>
        <taxon>Embryophyta</taxon>
        <taxon>Tracheophyta</taxon>
        <taxon>Spermatophyta</taxon>
        <taxon>Magnoliopsida</taxon>
        <taxon>eudicotyledons</taxon>
        <taxon>Gunneridae</taxon>
        <taxon>Pentapetalae</taxon>
        <taxon>asterids</taxon>
        <taxon>Ericales</taxon>
        <taxon>Theaceae</taxon>
        <taxon>Camellia</taxon>
    </lineage>
</organism>
<dbReference type="InterPro" id="IPR012870">
    <property type="entry name" value="DUF1666"/>
</dbReference>
<proteinExistence type="predicted"/>
<reference evidence="2 3" key="1">
    <citation type="journal article" date="2018" name="Proc. Natl. Acad. Sci. U.S.A.">
        <title>Draft genome sequence of Camellia sinensis var. sinensis provides insights into the evolution of the tea genome and tea quality.</title>
        <authorList>
            <person name="Wei C."/>
            <person name="Yang H."/>
            <person name="Wang S."/>
            <person name="Zhao J."/>
            <person name="Liu C."/>
            <person name="Gao L."/>
            <person name="Xia E."/>
            <person name="Lu Y."/>
            <person name="Tai Y."/>
            <person name="She G."/>
            <person name="Sun J."/>
            <person name="Cao H."/>
            <person name="Tong W."/>
            <person name="Gao Q."/>
            <person name="Li Y."/>
            <person name="Deng W."/>
            <person name="Jiang X."/>
            <person name="Wang W."/>
            <person name="Chen Q."/>
            <person name="Zhang S."/>
            <person name="Li H."/>
            <person name="Wu J."/>
            <person name="Wang P."/>
            <person name="Li P."/>
            <person name="Shi C."/>
            <person name="Zheng F."/>
            <person name="Jian J."/>
            <person name="Huang B."/>
            <person name="Shan D."/>
            <person name="Shi M."/>
            <person name="Fang C."/>
            <person name="Yue Y."/>
            <person name="Li F."/>
            <person name="Li D."/>
            <person name="Wei S."/>
            <person name="Han B."/>
            <person name="Jiang C."/>
            <person name="Yin Y."/>
            <person name="Xia T."/>
            <person name="Zhang Z."/>
            <person name="Bennetzen J.L."/>
            <person name="Zhao S."/>
            <person name="Wan X."/>
        </authorList>
    </citation>
    <scope>NUCLEOTIDE SEQUENCE [LARGE SCALE GENOMIC DNA]</scope>
    <source>
        <strain evidence="3">cv. Shuchazao</strain>
        <tissue evidence="2">Leaf</tissue>
    </source>
</reference>
<name>A0A4S4EU79_CAMSN</name>
<dbReference type="Proteomes" id="UP000306102">
    <property type="component" value="Unassembled WGS sequence"/>
</dbReference>
<gene>
    <name evidence="2" type="ORF">TEA_027548</name>
</gene>
<evidence type="ECO:0000313" key="3">
    <source>
        <dbReference type="Proteomes" id="UP000306102"/>
    </source>
</evidence>
<dbReference type="PANTHER" id="PTHR46741">
    <property type="entry name" value="OS09G0413600 PROTEIN"/>
    <property type="match status" value="1"/>
</dbReference>
<evidence type="ECO:0000313" key="2">
    <source>
        <dbReference type="EMBL" id="THG20469.1"/>
    </source>
</evidence>
<sequence>MATQKLFSFSIPKTHFDFLDKAYLEDFVYKSMFRLANSFWVLACKTLFSILDFIVRFMFRLEEDSSSQKIDCNFRVDHSQQDDHIDSGNSTVLEKDGFGKKENDEFFFGFQFQSSQTEDSVFMENSPTPNTSKYQVISGKDFRGFMEEPEAMSFTMQELFVGSNYAPIVGAGNQENQETPLSAETDSQEDQLQEVQEFPVDSNESSNGNDQIINRVSSDEDFLEFNSEAEDVLEETEYSVQSPCGENVLEKQDQVISTEFDLLGNKEMSESDHSHLDLNNFSDEVGLLTENQFSPWESEFESESESSGRSPMYIEEKQQEFIDEYTELEPNFQCYESSARDSYYCRVWKGSDAENKQENYENGDLEDEDEFDILLKHKDMIEQMKMEMKNARPKVLPTILEECESPKLAEDLKPLKIDEKLEHKDRVEDIQKVYKSYVEKMRKLDILNYQTLHAISFLQLKDPTQQVPGQKTSISAIKSLLCTNLWPCNLRRIYADPTLKPITEFHRNLELVYVGQACLSWEILHWQYGKAIELLDYDSDGLRLYNQVAGEFQQFQVLVQRFVENEAFQGPRVQNYAKNRFDHNTSLLQVPAVKDDCLKDKKETIIEGEIVVSIGMLTEIIDESMHVFWEFVHADKDDTNVILKGFQATRVNLQDPSDSELLMEIKASLQKKEKRLKDILRSGNCIVRKFQKHQETRLDRTLLFAQVELKLVSRVLSMSRLTTDQLVWCEKKLSKINFFNRKAANLVSDGKFGGDCGVSVRWERREMACPKKAMAG</sequence>
<feature type="region of interest" description="Disordered" evidence="1">
    <location>
        <begin position="171"/>
        <end position="219"/>
    </location>
</feature>
<accession>A0A4S4EU79</accession>
<feature type="compositionally biased region" description="Polar residues" evidence="1">
    <location>
        <begin position="202"/>
        <end position="216"/>
    </location>
</feature>
<dbReference type="PANTHER" id="PTHR46741:SF4">
    <property type="entry name" value="FINGER FYVE DOMAIN PROTEIN, PUTATIVE (DUF1666)-RELATED"/>
    <property type="match status" value="1"/>
</dbReference>
<dbReference type="EMBL" id="SDRB02001925">
    <property type="protein sequence ID" value="THG20469.1"/>
    <property type="molecule type" value="Genomic_DNA"/>
</dbReference>
<keyword evidence="3" id="KW-1185">Reference proteome</keyword>
<protein>
    <submittedName>
        <fullName evidence="2">Uncharacterized protein</fullName>
    </submittedName>
</protein>
<evidence type="ECO:0000256" key="1">
    <source>
        <dbReference type="SAM" id="MobiDB-lite"/>
    </source>
</evidence>
<comment type="caution">
    <text evidence="2">The sequence shown here is derived from an EMBL/GenBank/DDBJ whole genome shotgun (WGS) entry which is preliminary data.</text>
</comment>